<dbReference type="PANTHER" id="PTHR43130:SF3">
    <property type="entry name" value="HTH-TYPE TRANSCRIPTIONAL REGULATOR RV1931C"/>
    <property type="match status" value="1"/>
</dbReference>
<dbReference type="PROSITE" id="PS01124">
    <property type="entry name" value="HTH_ARAC_FAMILY_2"/>
    <property type="match status" value="1"/>
</dbReference>
<dbReference type="PANTHER" id="PTHR43130">
    <property type="entry name" value="ARAC-FAMILY TRANSCRIPTIONAL REGULATOR"/>
    <property type="match status" value="1"/>
</dbReference>
<dbReference type="InterPro" id="IPR009057">
    <property type="entry name" value="Homeodomain-like_sf"/>
</dbReference>
<evidence type="ECO:0000313" key="4">
    <source>
        <dbReference type="EMBL" id="PSL43854.1"/>
    </source>
</evidence>
<dbReference type="InterPro" id="IPR052158">
    <property type="entry name" value="INH-QAR"/>
</dbReference>
<sequence>MKHISILVLQDAVLSSIDATRQLFTRVNDFSVMQGKSPVCEIHLVGVSKDTAINDGAYTIHCDQLIQDVEQTDLIIIPMICGNFANIIAANKAFAPWVIKQYKHNAEIGCLCSGSFFLASTGLLNGKACATHWAAANEFRKMFPAVKVVDDKIITYEQGIYTSGGSFSYLNLLLYLIEKNAGREMSVLVSKMFEIEIERKSQASFSIFIGQKDHEDEPIKEAQEFIENNYCEKITIDQLTSMLALSRRNFERRFKKATLNTVVEYIQRVRVEAVKKGLESSRKTIIDLMYDVGYSDVKAFRTTFKKVTGLSPVEYRNKYCDN</sequence>
<proteinExistence type="predicted"/>
<dbReference type="SUPFAM" id="SSF52317">
    <property type="entry name" value="Class I glutamine amidotransferase-like"/>
    <property type="match status" value="1"/>
</dbReference>
<protein>
    <submittedName>
        <fullName evidence="4">Transcriptional regulator GlxA family with amidase domain</fullName>
    </submittedName>
</protein>
<evidence type="ECO:0000256" key="1">
    <source>
        <dbReference type="ARBA" id="ARBA00023015"/>
    </source>
</evidence>
<organism evidence="4 5">
    <name type="scientific">Chitinophaga niastensis</name>
    <dbReference type="NCBI Taxonomy" id="536980"/>
    <lineage>
        <taxon>Bacteria</taxon>
        <taxon>Pseudomonadati</taxon>
        <taxon>Bacteroidota</taxon>
        <taxon>Chitinophagia</taxon>
        <taxon>Chitinophagales</taxon>
        <taxon>Chitinophagaceae</taxon>
        <taxon>Chitinophaga</taxon>
    </lineage>
</organism>
<comment type="caution">
    <text evidence="4">The sequence shown here is derived from an EMBL/GenBank/DDBJ whole genome shotgun (WGS) entry which is preliminary data.</text>
</comment>
<evidence type="ECO:0000313" key="5">
    <source>
        <dbReference type="Proteomes" id="UP000240971"/>
    </source>
</evidence>
<dbReference type="Gene3D" id="3.40.50.880">
    <property type="match status" value="1"/>
</dbReference>
<dbReference type="InterPro" id="IPR029062">
    <property type="entry name" value="Class_I_gatase-like"/>
</dbReference>
<keyword evidence="2" id="KW-0804">Transcription</keyword>
<gene>
    <name evidence="4" type="ORF">CLV51_107165</name>
</gene>
<dbReference type="GO" id="GO:0003700">
    <property type="term" value="F:DNA-binding transcription factor activity"/>
    <property type="evidence" value="ECO:0007669"/>
    <property type="project" value="InterPro"/>
</dbReference>
<evidence type="ECO:0000256" key="2">
    <source>
        <dbReference type="ARBA" id="ARBA00023163"/>
    </source>
</evidence>
<accession>A0A2P8HCC2</accession>
<dbReference type="SUPFAM" id="SSF46689">
    <property type="entry name" value="Homeodomain-like"/>
    <property type="match status" value="2"/>
</dbReference>
<keyword evidence="5" id="KW-1185">Reference proteome</keyword>
<dbReference type="Pfam" id="PF01965">
    <property type="entry name" value="DJ-1_PfpI"/>
    <property type="match status" value="1"/>
</dbReference>
<dbReference type="OrthoDB" id="9803764at2"/>
<dbReference type="SMART" id="SM00342">
    <property type="entry name" value="HTH_ARAC"/>
    <property type="match status" value="1"/>
</dbReference>
<evidence type="ECO:0000259" key="3">
    <source>
        <dbReference type="PROSITE" id="PS01124"/>
    </source>
</evidence>
<dbReference type="Pfam" id="PF12833">
    <property type="entry name" value="HTH_18"/>
    <property type="match status" value="1"/>
</dbReference>
<name>A0A2P8HCC2_CHINA</name>
<reference evidence="4 5" key="1">
    <citation type="submission" date="2018-03" db="EMBL/GenBank/DDBJ databases">
        <title>Genomic Encyclopedia of Archaeal and Bacterial Type Strains, Phase II (KMG-II): from individual species to whole genera.</title>
        <authorList>
            <person name="Goeker M."/>
        </authorList>
    </citation>
    <scope>NUCLEOTIDE SEQUENCE [LARGE SCALE GENOMIC DNA]</scope>
    <source>
        <strain evidence="4 5">DSM 24859</strain>
    </source>
</reference>
<dbReference type="AlphaFoldDB" id="A0A2P8HCC2"/>
<dbReference type="InterPro" id="IPR002818">
    <property type="entry name" value="DJ-1/PfpI"/>
</dbReference>
<dbReference type="RefSeq" id="WP_106530824.1">
    <property type="nucleotide sequence ID" value="NZ_PYAW01000007.1"/>
</dbReference>
<dbReference type="GO" id="GO:0043565">
    <property type="term" value="F:sequence-specific DNA binding"/>
    <property type="evidence" value="ECO:0007669"/>
    <property type="project" value="InterPro"/>
</dbReference>
<dbReference type="Gene3D" id="1.10.10.60">
    <property type="entry name" value="Homeodomain-like"/>
    <property type="match status" value="2"/>
</dbReference>
<dbReference type="EMBL" id="PYAW01000007">
    <property type="protein sequence ID" value="PSL43854.1"/>
    <property type="molecule type" value="Genomic_DNA"/>
</dbReference>
<feature type="domain" description="HTH araC/xylS-type" evidence="3">
    <location>
        <begin position="220"/>
        <end position="318"/>
    </location>
</feature>
<dbReference type="Proteomes" id="UP000240971">
    <property type="component" value="Unassembled WGS sequence"/>
</dbReference>
<keyword evidence="1" id="KW-0805">Transcription regulation</keyword>
<dbReference type="InterPro" id="IPR018060">
    <property type="entry name" value="HTH_AraC"/>
</dbReference>